<dbReference type="PROSITE" id="PS52004">
    <property type="entry name" value="KS3_2"/>
    <property type="match status" value="1"/>
</dbReference>
<evidence type="ECO:0000313" key="11">
    <source>
        <dbReference type="EMBL" id="KAF7117461.1"/>
    </source>
</evidence>
<feature type="domain" description="Carrier" evidence="8">
    <location>
        <begin position="1814"/>
        <end position="1889"/>
    </location>
</feature>
<dbReference type="PANTHER" id="PTHR43775">
    <property type="entry name" value="FATTY ACID SYNTHASE"/>
    <property type="match status" value="1"/>
</dbReference>
<dbReference type="InterPro" id="IPR014031">
    <property type="entry name" value="Ketoacyl_synth_C"/>
</dbReference>
<evidence type="ECO:0000259" key="10">
    <source>
        <dbReference type="PROSITE" id="PS52019"/>
    </source>
</evidence>
<feature type="region of interest" description="Disordered" evidence="7">
    <location>
        <begin position="1"/>
        <end position="21"/>
    </location>
</feature>
<dbReference type="InterPro" id="IPR050091">
    <property type="entry name" value="PKS_NRPS_Biosynth_Enz"/>
</dbReference>
<dbReference type="SUPFAM" id="SSF47336">
    <property type="entry name" value="ACP-like"/>
    <property type="match status" value="1"/>
</dbReference>
<evidence type="ECO:0000313" key="13">
    <source>
        <dbReference type="Proteomes" id="UP000630445"/>
    </source>
</evidence>
<dbReference type="InterPro" id="IPR001227">
    <property type="entry name" value="Ac_transferase_dom_sf"/>
</dbReference>
<evidence type="ECO:0000256" key="4">
    <source>
        <dbReference type="ARBA" id="ARBA00022553"/>
    </source>
</evidence>
<feature type="domain" description="Ketosynthase family 3 (KS3)" evidence="9">
    <location>
        <begin position="426"/>
        <end position="860"/>
    </location>
</feature>
<dbReference type="InterPro" id="IPR042104">
    <property type="entry name" value="PKS_dehydratase_sf"/>
</dbReference>
<dbReference type="InterPro" id="IPR006162">
    <property type="entry name" value="Ppantetheine_attach_site"/>
</dbReference>
<evidence type="ECO:0000256" key="7">
    <source>
        <dbReference type="SAM" id="MobiDB-lite"/>
    </source>
</evidence>
<keyword evidence="13" id="KW-1185">Reference proteome</keyword>
<dbReference type="Pfam" id="PF16073">
    <property type="entry name" value="SAT"/>
    <property type="match status" value="1"/>
</dbReference>
<dbReference type="Gene3D" id="1.10.1200.10">
    <property type="entry name" value="ACP-like"/>
    <property type="match status" value="1"/>
</dbReference>
<dbReference type="Pfam" id="PF00698">
    <property type="entry name" value="Acyl_transf_1"/>
    <property type="match status" value="1"/>
</dbReference>
<dbReference type="SUPFAM" id="SSF55048">
    <property type="entry name" value="Probable ACP-binding domain of malonyl-CoA ACP transacylase"/>
    <property type="match status" value="1"/>
</dbReference>
<dbReference type="PROSITE" id="PS50075">
    <property type="entry name" value="CARRIER"/>
    <property type="match status" value="1"/>
</dbReference>
<feature type="compositionally biased region" description="Polar residues" evidence="7">
    <location>
        <begin position="1"/>
        <end position="17"/>
    </location>
</feature>
<dbReference type="InterPro" id="IPR020841">
    <property type="entry name" value="PKS_Beta-ketoAc_synthase_dom"/>
</dbReference>
<dbReference type="InterPro" id="IPR030918">
    <property type="entry name" value="PT_fungal_PKS"/>
</dbReference>
<dbReference type="InterPro" id="IPR014030">
    <property type="entry name" value="Ketoacyl_synth_N"/>
</dbReference>
<dbReference type="InterPro" id="IPR016039">
    <property type="entry name" value="Thiolase-like"/>
</dbReference>
<dbReference type="CDD" id="cd00833">
    <property type="entry name" value="PKS"/>
    <property type="match status" value="1"/>
</dbReference>
<dbReference type="Gene3D" id="3.10.129.110">
    <property type="entry name" value="Polyketide synthase dehydratase"/>
    <property type="match status" value="1"/>
</dbReference>
<name>A0A8H6QCC8_9EURO</name>
<dbReference type="EMBL" id="JACBAD010002089">
    <property type="protein sequence ID" value="KAF7117461.1"/>
    <property type="molecule type" value="Genomic_DNA"/>
</dbReference>
<dbReference type="Gene3D" id="3.40.366.10">
    <property type="entry name" value="Malonyl-Coenzyme A Acyl Carrier Protein, domain 2"/>
    <property type="match status" value="2"/>
</dbReference>
<dbReference type="Gene3D" id="3.40.47.10">
    <property type="match status" value="1"/>
</dbReference>
<dbReference type="Proteomes" id="UP000662466">
    <property type="component" value="Unassembled WGS sequence"/>
</dbReference>
<dbReference type="FunFam" id="1.10.1200.10:FF:000011">
    <property type="entry name" value="Sterigmatocystin biosynthesis polyketide synthase"/>
    <property type="match status" value="1"/>
</dbReference>
<dbReference type="InterPro" id="IPR036736">
    <property type="entry name" value="ACP-like_sf"/>
</dbReference>
<dbReference type="Pfam" id="PF22621">
    <property type="entry name" value="CurL-like_PKS_C"/>
    <property type="match status" value="1"/>
</dbReference>
<dbReference type="PROSITE" id="PS00012">
    <property type="entry name" value="PHOSPHOPANTETHEINE"/>
    <property type="match status" value="1"/>
</dbReference>
<dbReference type="Gene3D" id="3.30.70.250">
    <property type="entry name" value="Malonyl-CoA ACP transacylase, ACP-binding"/>
    <property type="match status" value="1"/>
</dbReference>
<dbReference type="InterPro" id="IPR032088">
    <property type="entry name" value="SAT"/>
</dbReference>
<comment type="caution">
    <text evidence="12">The sequence shown here is derived from an EMBL/GenBank/DDBJ whole genome shotgun (WGS) entry which is preliminary data.</text>
</comment>
<feature type="domain" description="PKS/mFAS DH" evidence="10">
    <location>
        <begin position="1393"/>
        <end position="1725"/>
    </location>
</feature>
<evidence type="ECO:0000259" key="9">
    <source>
        <dbReference type="PROSITE" id="PS52004"/>
    </source>
</evidence>
<comment type="pathway">
    <text evidence="2">Secondary metabolite biosynthesis.</text>
</comment>
<dbReference type="Gene3D" id="3.30.70.3290">
    <property type="match status" value="1"/>
</dbReference>
<dbReference type="Pfam" id="PF02801">
    <property type="entry name" value="Ketoacyl-synt_C"/>
    <property type="match status" value="1"/>
</dbReference>
<evidence type="ECO:0000259" key="8">
    <source>
        <dbReference type="PROSITE" id="PS50075"/>
    </source>
</evidence>
<dbReference type="SUPFAM" id="SSF53901">
    <property type="entry name" value="Thiolase-like"/>
    <property type="match status" value="1"/>
</dbReference>
<dbReference type="InterPro" id="IPR018201">
    <property type="entry name" value="Ketoacyl_synth_AS"/>
</dbReference>
<dbReference type="EMBL" id="JACBAF010002038">
    <property type="protein sequence ID" value="KAF7169431.1"/>
    <property type="molecule type" value="Genomic_DNA"/>
</dbReference>
<evidence type="ECO:0000256" key="5">
    <source>
        <dbReference type="ARBA" id="ARBA00022679"/>
    </source>
</evidence>
<feature type="active site" description="Proton acceptor; for dehydratase activity" evidence="6">
    <location>
        <position position="1425"/>
    </location>
</feature>
<evidence type="ECO:0000256" key="6">
    <source>
        <dbReference type="PROSITE-ProRule" id="PRU01363"/>
    </source>
</evidence>
<dbReference type="SMART" id="SM00827">
    <property type="entry name" value="PKS_AT"/>
    <property type="match status" value="1"/>
</dbReference>
<evidence type="ECO:0000256" key="3">
    <source>
        <dbReference type="ARBA" id="ARBA00022450"/>
    </source>
</evidence>
<organism evidence="12 14">
    <name type="scientific">Aspergillus hiratsukae</name>
    <dbReference type="NCBI Taxonomy" id="1194566"/>
    <lineage>
        <taxon>Eukaryota</taxon>
        <taxon>Fungi</taxon>
        <taxon>Dikarya</taxon>
        <taxon>Ascomycota</taxon>
        <taxon>Pezizomycotina</taxon>
        <taxon>Eurotiomycetes</taxon>
        <taxon>Eurotiomycetidae</taxon>
        <taxon>Eurotiales</taxon>
        <taxon>Aspergillaceae</taxon>
        <taxon>Aspergillus</taxon>
        <taxon>Aspergillus subgen. Fumigati</taxon>
    </lineage>
</organism>
<feature type="region of interest" description="N-terminal hotdog fold" evidence="6">
    <location>
        <begin position="1393"/>
        <end position="1533"/>
    </location>
</feature>
<sequence>MNENITVTPSESSSPNPSHAKFDMDADIQDDLILFSHELPSGEVQDLIRRLHRHAMLPGYPHLARFLRDCVLVLRTEVQKLPRPLRDSVPPFHDVVTLASHWDEFKSSSLSGTWDGAFLCIYEIAMLIGHHETHHISYRHPTCLVGVSVGLFSAAAVAVSESLSDLVSYGAESVRTAFAFCVHVQRVSQTLETTVAEQVTSVSWAMVVIGVPADTIQGELDRFNHLAESESTGTNATPLTRVSISHIDNTSVGVTGPPTRLKQLFRQSELLRDSRHSALPISGGLCHVPNVYEDDDVRAILETAEVWERWGARAVQVPLISPFTGSPFLCSDAYHLIEAICTEALTKPLYFDKLAGGVMTQLSRAPRPNGLSCQILHYGASLMSDTIIVDVSNKLSTDDERRQCLVDWAMRDAFDQVQHTPCPPENAKLAVVGMSCRMPGGADTPERFWELIMDGVDTHTTVPPDRFDLDAHFDPSGEKANTVGTRFGNFIDNPGYFDAGFFNMSPREAEQTDPMQRLALVTAYEALEMAGFVPNRTPSSHTSRVGTYYGQASDDYREVNAGQKIGTYGIPGTERGFGNGRINYFFNFQGPSFNVDTACSSGLAAVQAACSALWAGEADTVVAGGLNVITSPDIYCMLSKGHFLSKTGQCKVWDIGADGYCRADGIGSVVIKRLDDALADNDVILASIVAGATNHSAESISITQPHAAAQKENYRRVMDKAGISPLDVSYVELHGTGTQVGDAVESESVLDFFASSGRRSHPDKRLHLGAVKSNIGHGEAAAGIASLIKVLLMYQNNMLPRHIGIKTAMNPVVAQNIANRNAGILSENLPWLPSPAFKKRYSIVNSFGAHGGNTTLLLEDAPLQHIDGDENNLGQVAARSEVVCISAKSKASLRANIRALLSYLNIHKDTELGDIAYTTCARRIHHHIRIATSVSSTAQLQSFLQAAADDVDAHAKHVATATKKTVVFAFSGQGCLYNGAAAQLFERAPWFRDQVLQLDRIVRRLGFPSILATVAGTAASIGSARFPQRESTPGSEAGHQVMALSDSGTSTASTTPTVDSPLVTQLALVVIQIALVQYWGLLGIKPSVVIGHSLGEYAALVAAGVLSVADALFLVGKRAELMLNVCERESHAMLSVRGATADRIEELCQQSENQYCFEVSCQNGLTDIVITGLRGDMASLRDMLQGAGLKCVLLELPFAFHSKQMLPILDDFENAAQYVTFKAPAIPVISPLLGQCVSEDHVIDRMYLARATREPVDFVAALDAALSDGIVDDKAIWIDIGPHPVCTSFASNHYGRGATQTFASLRRGDDTLSTFTGSLAALQCLGLPVAWNEYYDLRERPARLLHLDSYQWNYKNYWIQYEGSWTLDKAHAGQSSNNNSSAAASAFFTSSVQQIISEGYGESIGQMTAISNLHHPDLRGAADGHKINGRSVVTGSIWADIALTVGEYLYKQMVPAGDTPHMDVKSMEVLEAQVLHPESSQASAPAQFIQIEGVLDMTQKQTAVRLYTASPNGTRNTDKAFASATVCYEKAQAWQEQWQSTSHLVAARAKSLWEMATGGDNGPDKSRVSSFSRTVAYQLFANVVDYRARYRGMQRIALSEDTLEATADVVLDNDRHGTWHTPPHWIDSAFQLAGFVMNSFGVQSDGKIAGSSRDFFYITPGWRHFRLLERLEPGPDATYRNFVRMFPVDGEPGAYAGDIYLHRDEKLVGVCVGIKFKAVPRALMPALFPRMEAGKKRNQSAETRLAKSKSNGEYSQSQPPPATFFQKPENIRAPTSEVTNSQHQDQAGISHKTQYPAPVAAVTPPVQPVKGGQQSQNPQAAACLALISDETGLDLDDLTGEAAFADLGVDSLMSLALSAKIRAELGIDVQSSIFLECPTVQDLVMWLSK</sequence>
<dbReference type="InterPro" id="IPR016035">
    <property type="entry name" value="Acyl_Trfase/lysoPLipase"/>
</dbReference>
<dbReference type="SUPFAM" id="SSF52151">
    <property type="entry name" value="FabD/lysophospholipase-like"/>
    <property type="match status" value="1"/>
</dbReference>
<keyword evidence="4" id="KW-0597">Phosphoprotein</keyword>
<evidence type="ECO:0000256" key="1">
    <source>
        <dbReference type="ARBA" id="ARBA00001957"/>
    </source>
</evidence>
<dbReference type="InterPro" id="IPR016036">
    <property type="entry name" value="Malonyl_transacylase_ACP-bd"/>
</dbReference>
<dbReference type="PROSITE" id="PS00606">
    <property type="entry name" value="KS3_1"/>
    <property type="match status" value="1"/>
</dbReference>
<dbReference type="OrthoDB" id="329835at2759"/>
<dbReference type="GO" id="GO:0004312">
    <property type="term" value="F:fatty acid synthase activity"/>
    <property type="evidence" value="ECO:0007669"/>
    <property type="project" value="TreeGrafter"/>
</dbReference>
<feature type="compositionally biased region" description="Polar residues" evidence="7">
    <location>
        <begin position="1748"/>
        <end position="1757"/>
    </location>
</feature>
<dbReference type="SMART" id="SM00825">
    <property type="entry name" value="PKS_KS"/>
    <property type="match status" value="1"/>
</dbReference>
<dbReference type="GO" id="GO:0006633">
    <property type="term" value="P:fatty acid biosynthetic process"/>
    <property type="evidence" value="ECO:0007669"/>
    <property type="project" value="InterPro"/>
</dbReference>
<dbReference type="Proteomes" id="UP000630445">
    <property type="component" value="Unassembled WGS sequence"/>
</dbReference>
<evidence type="ECO:0008006" key="15">
    <source>
        <dbReference type="Google" id="ProtNLM"/>
    </source>
</evidence>
<dbReference type="InterPro" id="IPR049900">
    <property type="entry name" value="PKS_mFAS_DH"/>
</dbReference>
<feature type="region of interest" description="C-terminal hotdog fold" evidence="6">
    <location>
        <begin position="1567"/>
        <end position="1725"/>
    </location>
</feature>
<dbReference type="Pfam" id="PF00109">
    <property type="entry name" value="ketoacyl-synt"/>
    <property type="match status" value="1"/>
</dbReference>
<dbReference type="InterPro" id="IPR009081">
    <property type="entry name" value="PP-bd_ACP"/>
</dbReference>
<evidence type="ECO:0000313" key="12">
    <source>
        <dbReference type="EMBL" id="KAF7169431.1"/>
    </source>
</evidence>
<keyword evidence="5" id="KW-0808">Transferase</keyword>
<evidence type="ECO:0000256" key="2">
    <source>
        <dbReference type="ARBA" id="ARBA00005179"/>
    </source>
</evidence>
<dbReference type="PROSITE" id="PS52019">
    <property type="entry name" value="PKS_MFAS_DH"/>
    <property type="match status" value="1"/>
</dbReference>
<accession>A0A8H6QCC8</accession>
<dbReference type="NCBIfam" id="TIGR04532">
    <property type="entry name" value="PT_fungal_PKS"/>
    <property type="match status" value="1"/>
</dbReference>
<proteinExistence type="predicted"/>
<dbReference type="PANTHER" id="PTHR43775:SF24">
    <property type="entry name" value="NON-REDUCING POLYKETIDE SYNTHASE APTA-RELATED"/>
    <property type="match status" value="1"/>
</dbReference>
<keyword evidence="3" id="KW-0596">Phosphopantetheine</keyword>
<feature type="active site" description="Proton donor; for dehydratase activity" evidence="6">
    <location>
        <position position="1627"/>
    </location>
</feature>
<dbReference type="InterPro" id="IPR020806">
    <property type="entry name" value="PKS_PP-bd"/>
</dbReference>
<dbReference type="SMART" id="SM00823">
    <property type="entry name" value="PKS_PP"/>
    <property type="match status" value="1"/>
</dbReference>
<dbReference type="GO" id="GO:0004315">
    <property type="term" value="F:3-oxoacyl-[acyl-carrier-protein] synthase activity"/>
    <property type="evidence" value="ECO:0007669"/>
    <property type="project" value="InterPro"/>
</dbReference>
<dbReference type="Pfam" id="PF00550">
    <property type="entry name" value="PP-binding"/>
    <property type="match status" value="1"/>
</dbReference>
<reference evidence="12" key="1">
    <citation type="submission" date="2020-06" db="EMBL/GenBank/DDBJ databases">
        <title>Draft genome sequences of strains closely related to Aspergillus parafelis and Aspergillus hiratsukae.</title>
        <authorList>
            <person name="Dos Santos R.A.C."/>
            <person name="Rivero-Menendez O."/>
            <person name="Steenwyk J.L."/>
            <person name="Mead M.E."/>
            <person name="Goldman G.H."/>
            <person name="Alastruey-Izquierdo A."/>
            <person name="Rokas A."/>
        </authorList>
    </citation>
    <scope>NUCLEOTIDE SEQUENCE</scope>
    <source>
        <strain evidence="11">CNM-CM5793</strain>
        <strain evidence="12">CNM-CM6106</strain>
    </source>
</reference>
<protein>
    <recommendedName>
        <fullName evidence="15">Polyketide synthase</fullName>
    </recommendedName>
</protein>
<evidence type="ECO:0000313" key="14">
    <source>
        <dbReference type="Proteomes" id="UP000662466"/>
    </source>
</evidence>
<feature type="region of interest" description="Disordered" evidence="7">
    <location>
        <begin position="1733"/>
        <end position="1767"/>
    </location>
</feature>
<gene>
    <name evidence="11" type="ORF">CNMCM5793_006443</name>
    <name evidence="12" type="ORF">CNMCM6106_004336</name>
</gene>
<comment type="cofactor">
    <cofactor evidence="1">
        <name>pantetheine 4'-phosphate</name>
        <dbReference type="ChEBI" id="CHEBI:47942"/>
    </cofactor>
</comment>
<dbReference type="GO" id="GO:0044550">
    <property type="term" value="P:secondary metabolite biosynthetic process"/>
    <property type="evidence" value="ECO:0007669"/>
    <property type="project" value="UniProtKB-ARBA"/>
</dbReference>
<dbReference type="GO" id="GO:0031177">
    <property type="term" value="F:phosphopantetheine binding"/>
    <property type="evidence" value="ECO:0007669"/>
    <property type="project" value="InterPro"/>
</dbReference>
<dbReference type="InterPro" id="IPR014043">
    <property type="entry name" value="Acyl_transferase_dom"/>
</dbReference>